<keyword evidence="6" id="KW-1185">Reference proteome</keyword>
<protein>
    <recommendedName>
        <fullName evidence="4">Serpin domain-containing protein</fullName>
    </recommendedName>
</protein>
<dbReference type="InterPro" id="IPR036186">
    <property type="entry name" value="Serpin_sf"/>
</dbReference>
<feature type="domain" description="Serpin" evidence="4">
    <location>
        <begin position="1"/>
        <end position="263"/>
    </location>
</feature>
<evidence type="ECO:0000313" key="6">
    <source>
        <dbReference type="Proteomes" id="UP000298652"/>
    </source>
</evidence>
<sequence>MRRPRGTRPPSPCGRSATSPAEVRSVPFKSEPDEARRQMNQWIESATAGRIKDLIRAGSISRATQAVLTNALYFKGACSRKFDARFTEHAAFYLPNGSHVRVPFMSSTRDQHIARRAGYKQRIFSMYIYLPDDHYGLRGLLHSLSSNPALLESSRTMGRKVPVGVFMVPKFTISCKTDATEMLQALGLNLPFDPVQADLSEMVESPPWPEPPLVVSKVHHMCFVEVNEEGTEAAAATGCRVIPGCAPRGPQRRGGFRRAGHQPIAFALMFWTK</sequence>
<evidence type="ECO:0000259" key="4">
    <source>
        <dbReference type="SMART" id="SM00093"/>
    </source>
</evidence>
<dbReference type="Gramene" id="TKW16969">
    <property type="protein sequence ID" value="TKW16969"/>
    <property type="gene ID" value="SEVIR_5G334000v2"/>
</dbReference>
<dbReference type="PANTHER" id="PTHR11461:SF306">
    <property type="entry name" value="SERPIN-Z1"/>
    <property type="match status" value="1"/>
</dbReference>
<dbReference type="InterPro" id="IPR000215">
    <property type="entry name" value="Serpin_fam"/>
</dbReference>
<proteinExistence type="inferred from homology"/>
<gene>
    <name evidence="5" type="ORF">SEVIR_5G334000v2</name>
</gene>
<dbReference type="EMBL" id="CM016556">
    <property type="protein sequence ID" value="TKW16969.1"/>
    <property type="molecule type" value="Genomic_DNA"/>
</dbReference>
<evidence type="ECO:0000256" key="1">
    <source>
        <dbReference type="ARBA" id="ARBA00009500"/>
    </source>
</evidence>
<organism evidence="5 6">
    <name type="scientific">Setaria viridis</name>
    <name type="common">Green bristlegrass</name>
    <name type="synonym">Setaria italica subsp. viridis</name>
    <dbReference type="NCBI Taxonomy" id="4556"/>
    <lineage>
        <taxon>Eukaryota</taxon>
        <taxon>Viridiplantae</taxon>
        <taxon>Streptophyta</taxon>
        <taxon>Embryophyta</taxon>
        <taxon>Tracheophyta</taxon>
        <taxon>Spermatophyta</taxon>
        <taxon>Magnoliopsida</taxon>
        <taxon>Liliopsida</taxon>
        <taxon>Poales</taxon>
        <taxon>Poaceae</taxon>
        <taxon>PACMAD clade</taxon>
        <taxon>Panicoideae</taxon>
        <taxon>Panicodae</taxon>
        <taxon>Paniceae</taxon>
        <taxon>Cenchrinae</taxon>
        <taxon>Setaria</taxon>
    </lineage>
</organism>
<dbReference type="Gene3D" id="6.20.40.10">
    <property type="match status" value="1"/>
</dbReference>
<evidence type="ECO:0000256" key="3">
    <source>
        <dbReference type="SAM" id="MobiDB-lite"/>
    </source>
</evidence>
<evidence type="ECO:0000313" key="5">
    <source>
        <dbReference type="EMBL" id="TKW16969.1"/>
    </source>
</evidence>
<dbReference type="InterPro" id="IPR023796">
    <property type="entry name" value="Serpin_dom"/>
</dbReference>
<dbReference type="AlphaFoldDB" id="A0A4U6USH1"/>
<comment type="similarity">
    <text evidence="1 2">Belongs to the serpin family.</text>
</comment>
<dbReference type="Gene3D" id="3.30.497.10">
    <property type="entry name" value="Antithrombin, subunit I, domain 2"/>
    <property type="match status" value="1"/>
</dbReference>
<name>A0A4U6USH1_SETVI</name>
<dbReference type="OMA" id="DMINNWV"/>
<dbReference type="InterPro" id="IPR042185">
    <property type="entry name" value="Serpin_sf_2"/>
</dbReference>
<dbReference type="Pfam" id="PF00079">
    <property type="entry name" value="Serpin"/>
    <property type="match status" value="1"/>
</dbReference>
<dbReference type="PANTHER" id="PTHR11461">
    <property type="entry name" value="SERINE PROTEASE INHIBITOR, SERPIN"/>
    <property type="match status" value="1"/>
</dbReference>
<dbReference type="Proteomes" id="UP000298652">
    <property type="component" value="Chromosome 5"/>
</dbReference>
<dbReference type="GO" id="GO:0004867">
    <property type="term" value="F:serine-type endopeptidase inhibitor activity"/>
    <property type="evidence" value="ECO:0007669"/>
    <property type="project" value="InterPro"/>
</dbReference>
<reference evidence="5" key="1">
    <citation type="submission" date="2019-03" db="EMBL/GenBank/DDBJ databases">
        <title>WGS assembly of Setaria viridis.</title>
        <authorList>
            <person name="Huang P."/>
            <person name="Jenkins J."/>
            <person name="Grimwood J."/>
            <person name="Barry K."/>
            <person name="Healey A."/>
            <person name="Mamidi S."/>
            <person name="Sreedasyam A."/>
            <person name="Shu S."/>
            <person name="Feldman M."/>
            <person name="Wu J."/>
            <person name="Yu Y."/>
            <person name="Chen C."/>
            <person name="Johnson J."/>
            <person name="Rokhsar D."/>
            <person name="Baxter I."/>
            <person name="Schmutz J."/>
            <person name="Brutnell T."/>
            <person name="Kellogg E."/>
        </authorList>
    </citation>
    <scope>NUCLEOTIDE SEQUENCE [LARGE SCALE GENOMIC DNA]</scope>
</reference>
<evidence type="ECO:0000256" key="2">
    <source>
        <dbReference type="RuleBase" id="RU000411"/>
    </source>
</evidence>
<accession>A0A4U6USH1</accession>
<dbReference type="SUPFAM" id="SSF56574">
    <property type="entry name" value="Serpins"/>
    <property type="match status" value="1"/>
</dbReference>
<feature type="region of interest" description="Disordered" evidence="3">
    <location>
        <begin position="1"/>
        <end position="35"/>
    </location>
</feature>
<dbReference type="InterPro" id="IPR042178">
    <property type="entry name" value="Serpin_sf_1"/>
</dbReference>
<dbReference type="GO" id="GO:0005615">
    <property type="term" value="C:extracellular space"/>
    <property type="evidence" value="ECO:0007669"/>
    <property type="project" value="InterPro"/>
</dbReference>
<dbReference type="SMART" id="SM00093">
    <property type="entry name" value="SERPIN"/>
    <property type="match status" value="1"/>
</dbReference>
<dbReference type="Gene3D" id="2.30.39.10">
    <property type="entry name" value="Alpha-1-antitrypsin, domain 1"/>
    <property type="match status" value="1"/>
</dbReference>